<dbReference type="EMBL" id="MFYX01000115">
    <property type="protein sequence ID" value="OGK01952.1"/>
    <property type="molecule type" value="Genomic_DNA"/>
</dbReference>
<evidence type="ECO:0000256" key="6">
    <source>
        <dbReference type="ARBA" id="ARBA00023316"/>
    </source>
</evidence>
<comment type="pathway">
    <text evidence="8">Cell wall biogenesis; peptidoglycan biosynthesis.</text>
</comment>
<dbReference type="Pfam" id="PF01177">
    <property type="entry name" value="Asp_Glu_race"/>
    <property type="match status" value="1"/>
</dbReference>
<dbReference type="GO" id="GO:0071555">
    <property type="term" value="P:cell wall organization"/>
    <property type="evidence" value="ECO:0007669"/>
    <property type="project" value="UniProtKB-KW"/>
</dbReference>
<comment type="similarity">
    <text evidence="8">Belongs to the aspartate/glutamate racemases family.</text>
</comment>
<dbReference type="PANTHER" id="PTHR21198">
    <property type="entry name" value="GLUTAMATE RACEMASE"/>
    <property type="match status" value="1"/>
</dbReference>
<feature type="binding site" evidence="8">
    <location>
        <begin position="187"/>
        <end position="188"/>
    </location>
    <ligand>
        <name>substrate</name>
    </ligand>
</feature>
<evidence type="ECO:0000256" key="3">
    <source>
        <dbReference type="ARBA" id="ARBA00022960"/>
    </source>
</evidence>
<dbReference type="AlphaFoldDB" id="A0A1F7F5T9"/>
<dbReference type="GO" id="GO:0009252">
    <property type="term" value="P:peptidoglycan biosynthetic process"/>
    <property type="evidence" value="ECO:0007669"/>
    <property type="project" value="UniProtKB-UniRule"/>
</dbReference>
<keyword evidence="6 8" id="KW-0961">Cell wall biogenesis/degradation</keyword>
<dbReference type="InterPro" id="IPR004391">
    <property type="entry name" value="Glu_race"/>
</dbReference>
<evidence type="ECO:0000256" key="8">
    <source>
        <dbReference type="HAMAP-Rule" id="MF_00258"/>
    </source>
</evidence>
<dbReference type="PANTHER" id="PTHR21198:SF2">
    <property type="entry name" value="GLUTAMATE RACEMASE"/>
    <property type="match status" value="1"/>
</dbReference>
<feature type="binding site" evidence="8">
    <location>
        <begin position="75"/>
        <end position="76"/>
    </location>
    <ligand>
        <name>substrate</name>
    </ligand>
</feature>
<dbReference type="InterPro" id="IPR015942">
    <property type="entry name" value="Asp/Glu/hydantoin_racemase"/>
</dbReference>
<evidence type="ECO:0000256" key="2">
    <source>
        <dbReference type="ARBA" id="ARBA00013090"/>
    </source>
</evidence>
<evidence type="ECO:0000256" key="5">
    <source>
        <dbReference type="ARBA" id="ARBA00023235"/>
    </source>
</evidence>
<evidence type="ECO:0000313" key="10">
    <source>
        <dbReference type="Proteomes" id="UP000179243"/>
    </source>
</evidence>
<dbReference type="FunFam" id="3.40.50.1860:FF:000002">
    <property type="entry name" value="Glutamate racemase"/>
    <property type="match status" value="1"/>
</dbReference>
<dbReference type="UniPathway" id="UPA00219"/>
<evidence type="ECO:0000313" key="9">
    <source>
        <dbReference type="EMBL" id="OGK01952.1"/>
    </source>
</evidence>
<feature type="binding site" evidence="8">
    <location>
        <begin position="43"/>
        <end position="44"/>
    </location>
    <ligand>
        <name>substrate</name>
    </ligand>
</feature>
<dbReference type="GO" id="GO:0008881">
    <property type="term" value="F:glutamate racemase activity"/>
    <property type="evidence" value="ECO:0007669"/>
    <property type="project" value="UniProtKB-UniRule"/>
</dbReference>
<sequence length="269" mass="29454">MEKTRPIGVFDSGVGGLTVAQALMRELPREHIVYVGDTARYPYGNRSEETIRRMAEECIEYLLSHEVKLVVVACNTATAFAFEHLKARFPAVPFVGVVAPCVEAVVRGVAEGAVGVIGTEGTISCGIYERSIKARNPALAVYSRACPLLVPLAEEGVVHGPIVELVLDMYLKEFVPRGLKALILGCTHYPFFKQGISAYFQGKVDVFDSATWTARATAAELERRGLCAEREPVSVLDHRFVVTDHPIKFRKTGEAFLGQAISKVMKVTI</sequence>
<keyword evidence="5 8" id="KW-0413">Isomerase</keyword>
<evidence type="ECO:0000256" key="1">
    <source>
        <dbReference type="ARBA" id="ARBA00001602"/>
    </source>
</evidence>
<feature type="active site" description="Proton donor/acceptor" evidence="8">
    <location>
        <position position="186"/>
    </location>
</feature>
<dbReference type="PROSITE" id="PS00923">
    <property type="entry name" value="ASP_GLU_RACEMASE_1"/>
    <property type="match status" value="1"/>
</dbReference>
<dbReference type="Proteomes" id="UP000179243">
    <property type="component" value="Unassembled WGS sequence"/>
</dbReference>
<organism evidence="9 10">
    <name type="scientific">Candidatus Raymondbacteria bacterium RIFOXYD12_FULL_49_13</name>
    <dbReference type="NCBI Taxonomy" id="1817890"/>
    <lineage>
        <taxon>Bacteria</taxon>
        <taxon>Raymondiibacteriota</taxon>
    </lineage>
</organism>
<dbReference type="GO" id="GO:0008360">
    <property type="term" value="P:regulation of cell shape"/>
    <property type="evidence" value="ECO:0007669"/>
    <property type="project" value="UniProtKB-KW"/>
</dbReference>
<keyword evidence="4 8" id="KW-0573">Peptidoglycan synthesis</keyword>
<dbReference type="SUPFAM" id="SSF53681">
    <property type="entry name" value="Aspartate/glutamate racemase"/>
    <property type="match status" value="2"/>
</dbReference>
<dbReference type="HAMAP" id="MF_00258">
    <property type="entry name" value="Glu_racemase"/>
    <property type="match status" value="1"/>
</dbReference>
<gene>
    <name evidence="8" type="primary">murI</name>
    <name evidence="9" type="ORF">A2519_17640</name>
</gene>
<name>A0A1F7F5T9_UNCRA</name>
<dbReference type="NCBIfam" id="TIGR00067">
    <property type="entry name" value="glut_race"/>
    <property type="match status" value="1"/>
</dbReference>
<accession>A0A1F7F5T9</accession>
<feature type="binding site" evidence="8">
    <location>
        <begin position="11"/>
        <end position="12"/>
    </location>
    <ligand>
        <name>substrate</name>
    </ligand>
</feature>
<proteinExistence type="inferred from homology"/>
<evidence type="ECO:0000256" key="7">
    <source>
        <dbReference type="ARBA" id="ARBA00070053"/>
    </source>
</evidence>
<evidence type="ECO:0000256" key="4">
    <source>
        <dbReference type="ARBA" id="ARBA00022984"/>
    </source>
</evidence>
<protein>
    <recommendedName>
        <fullName evidence="7 8">Glutamate racemase</fullName>
        <ecNumber evidence="2 8">5.1.1.3</ecNumber>
    </recommendedName>
</protein>
<comment type="caution">
    <text evidence="9">The sequence shown here is derived from an EMBL/GenBank/DDBJ whole genome shotgun (WGS) entry which is preliminary data.</text>
</comment>
<dbReference type="InterPro" id="IPR001920">
    <property type="entry name" value="Asp/Glu_race"/>
</dbReference>
<feature type="active site" description="Proton donor/acceptor" evidence="8">
    <location>
        <position position="74"/>
    </location>
</feature>
<comment type="catalytic activity">
    <reaction evidence="1 8">
        <text>L-glutamate = D-glutamate</text>
        <dbReference type="Rhea" id="RHEA:12813"/>
        <dbReference type="ChEBI" id="CHEBI:29985"/>
        <dbReference type="ChEBI" id="CHEBI:29986"/>
        <dbReference type="EC" id="5.1.1.3"/>
    </reaction>
</comment>
<dbReference type="Gene3D" id="3.40.50.1860">
    <property type="match status" value="2"/>
</dbReference>
<dbReference type="InterPro" id="IPR018187">
    <property type="entry name" value="Asp/Glu_racemase_AS_1"/>
</dbReference>
<dbReference type="EC" id="5.1.1.3" evidence="2 8"/>
<reference evidence="9 10" key="1">
    <citation type="journal article" date="2016" name="Nat. Commun.">
        <title>Thousands of microbial genomes shed light on interconnected biogeochemical processes in an aquifer system.</title>
        <authorList>
            <person name="Anantharaman K."/>
            <person name="Brown C.T."/>
            <person name="Hug L.A."/>
            <person name="Sharon I."/>
            <person name="Castelle C.J."/>
            <person name="Probst A.J."/>
            <person name="Thomas B.C."/>
            <person name="Singh A."/>
            <person name="Wilkins M.J."/>
            <person name="Karaoz U."/>
            <person name="Brodie E.L."/>
            <person name="Williams K.H."/>
            <person name="Hubbard S.S."/>
            <person name="Banfield J.F."/>
        </authorList>
    </citation>
    <scope>NUCLEOTIDE SEQUENCE [LARGE SCALE GENOMIC DNA]</scope>
</reference>
<comment type="function">
    <text evidence="8">Provides the (R)-glutamate required for cell wall biosynthesis.</text>
</comment>
<keyword evidence="3 8" id="KW-0133">Cell shape</keyword>